<proteinExistence type="predicted"/>
<keyword evidence="3" id="KW-1185">Reference proteome</keyword>
<sequence length="148" mass="16015">MRYAPHIPRWNLRALLAVRPTRAHGLPVILGLCALAGWGAFASRASGQRDLAAQVRVLQADRDTLAGRQKLLEQANTELVRDWQGKLASLRDELGQSTAARDAAKAQLASAQRELTGVKKRLDQARDRVSETGSIKAAEASKKGASKP</sequence>
<reference evidence="2 3" key="1">
    <citation type="submission" date="2019-09" db="EMBL/GenBank/DDBJ databases">
        <title>YIM 48816 draft genome.</title>
        <authorList>
            <person name="Jiang L."/>
        </authorList>
    </citation>
    <scope>NUCLEOTIDE SEQUENCE [LARGE SCALE GENOMIC DNA]</scope>
    <source>
        <strain evidence="2 3">YIM 48816</strain>
    </source>
</reference>
<gene>
    <name evidence="2" type="ORF">F6X53_14620</name>
</gene>
<name>A0A6L3SWU4_9HYPH</name>
<feature type="region of interest" description="Disordered" evidence="1">
    <location>
        <begin position="119"/>
        <end position="148"/>
    </location>
</feature>
<dbReference type="EMBL" id="VZZK01000014">
    <property type="protein sequence ID" value="KAB1078326.1"/>
    <property type="molecule type" value="Genomic_DNA"/>
</dbReference>
<evidence type="ECO:0000313" key="3">
    <source>
        <dbReference type="Proteomes" id="UP000474159"/>
    </source>
</evidence>
<dbReference type="RefSeq" id="WP_151000946.1">
    <property type="nucleotide sequence ID" value="NZ_BPQY01000343.1"/>
</dbReference>
<protein>
    <submittedName>
        <fullName evidence="2">Uncharacterized protein</fullName>
    </submittedName>
</protein>
<evidence type="ECO:0000256" key="1">
    <source>
        <dbReference type="SAM" id="MobiDB-lite"/>
    </source>
</evidence>
<dbReference type="Proteomes" id="UP000474159">
    <property type="component" value="Unassembled WGS sequence"/>
</dbReference>
<feature type="compositionally biased region" description="Basic and acidic residues" evidence="1">
    <location>
        <begin position="119"/>
        <end position="130"/>
    </location>
</feature>
<evidence type="ECO:0000313" key="2">
    <source>
        <dbReference type="EMBL" id="KAB1078326.1"/>
    </source>
</evidence>
<comment type="caution">
    <text evidence="2">The sequence shown here is derived from an EMBL/GenBank/DDBJ whole genome shotgun (WGS) entry which is preliminary data.</text>
</comment>
<dbReference type="OrthoDB" id="8002249at2"/>
<dbReference type="AlphaFoldDB" id="A0A6L3SWU4"/>
<accession>A0A6L3SWU4</accession>
<organism evidence="2 3">
    <name type="scientific">Methylobacterium soli</name>
    <dbReference type="NCBI Taxonomy" id="553447"/>
    <lineage>
        <taxon>Bacteria</taxon>
        <taxon>Pseudomonadati</taxon>
        <taxon>Pseudomonadota</taxon>
        <taxon>Alphaproteobacteria</taxon>
        <taxon>Hyphomicrobiales</taxon>
        <taxon>Methylobacteriaceae</taxon>
        <taxon>Methylobacterium</taxon>
    </lineage>
</organism>